<dbReference type="SMART" id="SM00554">
    <property type="entry name" value="FAS1"/>
    <property type="match status" value="1"/>
</dbReference>
<dbReference type="Pfam" id="PF02469">
    <property type="entry name" value="Fasciclin"/>
    <property type="match status" value="1"/>
</dbReference>
<accession>A0A951MHP7</accession>
<dbReference type="RefSeq" id="WP_219292632.1">
    <property type="nucleotide sequence ID" value="NZ_RPHB01000008.1"/>
</dbReference>
<gene>
    <name evidence="3" type="ORF">EGN73_16960</name>
</gene>
<dbReference type="PROSITE" id="PS50213">
    <property type="entry name" value="FAS1"/>
    <property type="match status" value="1"/>
</dbReference>
<feature type="domain" description="FAS1" evidence="2">
    <location>
        <begin position="35"/>
        <end position="179"/>
    </location>
</feature>
<dbReference type="PROSITE" id="PS51257">
    <property type="entry name" value="PROKAR_LIPOPROTEIN"/>
    <property type="match status" value="1"/>
</dbReference>
<keyword evidence="1" id="KW-0732">Signal</keyword>
<proteinExistence type="predicted"/>
<comment type="caution">
    <text evidence="3">The sequence shown here is derived from an EMBL/GenBank/DDBJ whole genome shotgun (WGS) entry which is preliminary data.</text>
</comment>
<dbReference type="InterPro" id="IPR050904">
    <property type="entry name" value="Adhesion/Biosynth-related"/>
</dbReference>
<dbReference type="GO" id="GO:0005615">
    <property type="term" value="C:extracellular space"/>
    <property type="evidence" value="ECO:0007669"/>
    <property type="project" value="TreeGrafter"/>
</dbReference>
<reference evidence="3 4" key="1">
    <citation type="journal article" date="2020" name="Syst. Appl. Microbiol.">
        <title>Arthrospiribacter ruber gen. nov., sp. nov., a novel bacterium isolated from Arthrospira cultures.</title>
        <authorList>
            <person name="Waleron M."/>
            <person name="Misztak A."/>
            <person name="Waleron M.M."/>
            <person name="Furmaniak M."/>
            <person name="Mrozik A."/>
            <person name="Waleron K."/>
        </authorList>
    </citation>
    <scope>NUCLEOTIDE SEQUENCE [LARGE SCALE GENOMIC DNA]</scope>
    <source>
        <strain evidence="3 4">DPMB0001</strain>
    </source>
</reference>
<sequence length="184" mass="19475">MRKLHYLLSTALAFSVLAFTACQEDETPPTVEEPETPTLVEAANEANLTILLDAVETVPGLSTTLMQSESITVFAPTNGAFENALNAFEVDDLDGLVEELGGVNELETVLGFHVVPATAFSTDLEEGENTFTTLAGQELTVVRSGEAVTVTDATGNTVNVINADVEIENGVVHVIDGVLLPELE</sequence>
<evidence type="ECO:0000313" key="3">
    <source>
        <dbReference type="EMBL" id="MBW3469491.1"/>
    </source>
</evidence>
<keyword evidence="4" id="KW-1185">Reference proteome</keyword>
<dbReference type="PANTHER" id="PTHR10900:SF77">
    <property type="entry name" value="FI19380P1"/>
    <property type="match status" value="1"/>
</dbReference>
<organism evidence="3 4">
    <name type="scientific">Arthrospiribacter ruber</name>
    <dbReference type="NCBI Taxonomy" id="2487934"/>
    <lineage>
        <taxon>Bacteria</taxon>
        <taxon>Pseudomonadati</taxon>
        <taxon>Bacteroidota</taxon>
        <taxon>Cytophagia</taxon>
        <taxon>Cytophagales</taxon>
        <taxon>Cyclobacteriaceae</taxon>
        <taxon>Arthrospiribacter</taxon>
    </lineage>
</organism>
<dbReference type="PANTHER" id="PTHR10900">
    <property type="entry name" value="PERIOSTIN-RELATED"/>
    <property type="match status" value="1"/>
</dbReference>
<dbReference type="AlphaFoldDB" id="A0A951MHP7"/>
<dbReference type="Proteomes" id="UP000727490">
    <property type="component" value="Unassembled WGS sequence"/>
</dbReference>
<feature type="chain" id="PRO_5037568367" evidence="1">
    <location>
        <begin position="21"/>
        <end position="184"/>
    </location>
</feature>
<dbReference type="InterPro" id="IPR000782">
    <property type="entry name" value="FAS1_domain"/>
</dbReference>
<dbReference type="EMBL" id="RPHB01000008">
    <property type="protein sequence ID" value="MBW3469491.1"/>
    <property type="molecule type" value="Genomic_DNA"/>
</dbReference>
<name>A0A951MHP7_9BACT</name>
<protein>
    <submittedName>
        <fullName evidence="3">Fasciclin domain-containing protein</fullName>
    </submittedName>
</protein>
<evidence type="ECO:0000256" key="1">
    <source>
        <dbReference type="SAM" id="SignalP"/>
    </source>
</evidence>
<feature type="signal peptide" evidence="1">
    <location>
        <begin position="1"/>
        <end position="20"/>
    </location>
</feature>
<evidence type="ECO:0000259" key="2">
    <source>
        <dbReference type="PROSITE" id="PS50213"/>
    </source>
</evidence>
<evidence type="ECO:0000313" key="4">
    <source>
        <dbReference type="Proteomes" id="UP000727490"/>
    </source>
</evidence>